<dbReference type="PROSITE" id="PS50222">
    <property type="entry name" value="EF_HAND_2"/>
    <property type="match status" value="1"/>
</dbReference>
<dbReference type="GO" id="GO:0005509">
    <property type="term" value="F:calcium ion binding"/>
    <property type="evidence" value="ECO:0007669"/>
    <property type="project" value="InterPro"/>
</dbReference>
<dbReference type="EnsemblMetazoa" id="BGLB031418-RA">
    <property type="protein sequence ID" value="BGLB031418-PA"/>
    <property type="gene ID" value="BGLB031418"/>
</dbReference>
<dbReference type="InterPro" id="IPR002048">
    <property type="entry name" value="EF_hand_dom"/>
</dbReference>
<dbReference type="VEuPathDB" id="VectorBase:BGLAX_047976"/>
<protein>
    <recommendedName>
        <fullName evidence="2">EF-hand domain-containing protein</fullName>
    </recommendedName>
</protein>
<dbReference type="KEGG" id="bgt:106070750"/>
<sequence>MKVLREGGKRLQTLPVTDFSRNSLPPNAPNGEGGSKSICKMELHTILMILLPVAVLGQVDLNALARDTFYKMDVSQDGLVTRSELAGYFNRMDQNGDAKISKHEYTDYITEIYGHSPDLNHYVHTIYDNLDYNNDHHVDQLDYNRNFDRADTNFDDFVDEDEFNR</sequence>
<proteinExistence type="predicted"/>
<feature type="domain" description="EF-hand" evidence="2">
    <location>
        <begin position="80"/>
        <end position="115"/>
    </location>
</feature>
<dbReference type="InterPro" id="IPR011992">
    <property type="entry name" value="EF-hand-dom_pair"/>
</dbReference>
<dbReference type="OrthoDB" id="6095083at2759"/>
<accession>A0A2C9LI04</accession>
<evidence type="ECO:0000256" key="1">
    <source>
        <dbReference type="SAM" id="MobiDB-lite"/>
    </source>
</evidence>
<feature type="region of interest" description="Disordered" evidence="1">
    <location>
        <begin position="15"/>
        <end position="35"/>
    </location>
</feature>
<name>A0A2C9LI04_BIOGL</name>
<dbReference type="VEuPathDB" id="VectorBase:BGLB031418"/>
<dbReference type="Gene3D" id="1.10.238.10">
    <property type="entry name" value="EF-hand"/>
    <property type="match status" value="1"/>
</dbReference>
<evidence type="ECO:0000259" key="2">
    <source>
        <dbReference type="PROSITE" id="PS50222"/>
    </source>
</evidence>
<gene>
    <name evidence="3" type="primary">106070750</name>
</gene>
<dbReference type="SUPFAM" id="SSF47473">
    <property type="entry name" value="EF-hand"/>
    <property type="match status" value="1"/>
</dbReference>
<organism evidence="3 4">
    <name type="scientific">Biomphalaria glabrata</name>
    <name type="common">Bloodfluke planorb</name>
    <name type="synonym">Freshwater snail</name>
    <dbReference type="NCBI Taxonomy" id="6526"/>
    <lineage>
        <taxon>Eukaryota</taxon>
        <taxon>Metazoa</taxon>
        <taxon>Spiralia</taxon>
        <taxon>Lophotrochozoa</taxon>
        <taxon>Mollusca</taxon>
        <taxon>Gastropoda</taxon>
        <taxon>Heterobranchia</taxon>
        <taxon>Euthyneura</taxon>
        <taxon>Panpulmonata</taxon>
        <taxon>Hygrophila</taxon>
        <taxon>Lymnaeoidea</taxon>
        <taxon>Planorbidae</taxon>
        <taxon>Biomphalaria</taxon>
    </lineage>
</organism>
<evidence type="ECO:0000313" key="3">
    <source>
        <dbReference type="EnsemblMetazoa" id="BGLB031418-PA"/>
    </source>
</evidence>
<dbReference type="AlphaFoldDB" id="A0A2C9LI04"/>
<dbReference type="Proteomes" id="UP000076420">
    <property type="component" value="Unassembled WGS sequence"/>
</dbReference>
<reference evidence="3" key="1">
    <citation type="submission" date="2020-05" db="UniProtKB">
        <authorList>
            <consortium name="EnsemblMetazoa"/>
        </authorList>
    </citation>
    <scope>IDENTIFICATION</scope>
    <source>
        <strain evidence="3">BB02</strain>
    </source>
</reference>
<evidence type="ECO:0000313" key="4">
    <source>
        <dbReference type="Proteomes" id="UP000076420"/>
    </source>
</evidence>